<dbReference type="Pfam" id="PF08498">
    <property type="entry name" value="Sterol_MT_C"/>
    <property type="match status" value="1"/>
</dbReference>
<dbReference type="GO" id="GO:0016126">
    <property type="term" value="P:sterol biosynthetic process"/>
    <property type="evidence" value="ECO:0007669"/>
    <property type="project" value="TreeGrafter"/>
</dbReference>
<keyword evidence="5" id="KW-1185">Reference proteome</keyword>
<comment type="caution">
    <text evidence="4">The sequence shown here is derived from an EMBL/GenBank/DDBJ whole genome shotgun (WGS) entry which is preliminary data.</text>
</comment>
<dbReference type="InterPro" id="IPR013705">
    <property type="entry name" value="Sterol_MeTrfase_C"/>
</dbReference>
<sequence>MSKSGALDLATGVGGKIKKEDVQSAVDQYEKYHVSYGGDEETRKANYSDMVNKYYDLATSFYEFGWGESFHFAPRCWMWDVELVGLYERLLDSGYPVDRNELNHIAGLSESCNFVKVKTLEFMGIAPAGSNRVSSFLEKAAEGLVEGGNH</sequence>
<dbReference type="GO" id="GO:0032259">
    <property type="term" value="P:methylation"/>
    <property type="evidence" value="ECO:0007669"/>
    <property type="project" value="UniProtKB-KW"/>
</dbReference>
<keyword evidence="1" id="KW-0489">Methyltransferase</keyword>
<dbReference type="EMBL" id="PYDT01000005">
    <property type="protein sequence ID" value="THU59246.1"/>
    <property type="molecule type" value="Genomic_DNA"/>
</dbReference>
<evidence type="ECO:0000256" key="1">
    <source>
        <dbReference type="ARBA" id="ARBA00022603"/>
    </source>
</evidence>
<protein>
    <recommendedName>
        <fullName evidence="3">Sterol methyltransferase C-terminal domain-containing protein</fullName>
    </recommendedName>
</protein>
<evidence type="ECO:0000313" key="4">
    <source>
        <dbReference type="EMBL" id="THU59246.1"/>
    </source>
</evidence>
<accession>A0A4V4H6B2</accession>
<dbReference type="PANTHER" id="PTHR44068">
    <property type="entry name" value="ZGC:194242"/>
    <property type="match status" value="1"/>
</dbReference>
<evidence type="ECO:0000313" key="5">
    <source>
        <dbReference type="Proteomes" id="UP000317650"/>
    </source>
</evidence>
<keyword evidence="2" id="KW-0808">Transferase</keyword>
<dbReference type="GO" id="GO:0005783">
    <property type="term" value="C:endoplasmic reticulum"/>
    <property type="evidence" value="ECO:0007669"/>
    <property type="project" value="TreeGrafter"/>
</dbReference>
<dbReference type="AlphaFoldDB" id="A0A4V4H6B2"/>
<dbReference type="STRING" id="52838.A0A4V4H6B2"/>
<proteinExistence type="predicted"/>
<evidence type="ECO:0000256" key="2">
    <source>
        <dbReference type="ARBA" id="ARBA00022679"/>
    </source>
</evidence>
<dbReference type="GO" id="GO:0003838">
    <property type="term" value="F:sterol 24-C-methyltransferase activity"/>
    <property type="evidence" value="ECO:0007669"/>
    <property type="project" value="TreeGrafter"/>
</dbReference>
<name>A0A4V4H6B2_MUSBA</name>
<dbReference type="InterPro" id="IPR050447">
    <property type="entry name" value="Erg6_SMT_methyltransf"/>
</dbReference>
<gene>
    <name evidence="4" type="ORF">C4D60_Mb07t00120</name>
</gene>
<dbReference type="PANTHER" id="PTHR44068:SF1">
    <property type="entry name" value="HYPOTHETICAL LOC100005854"/>
    <property type="match status" value="1"/>
</dbReference>
<feature type="domain" description="Sterol methyltransferase C-terminal" evidence="3">
    <location>
        <begin position="116"/>
        <end position="149"/>
    </location>
</feature>
<dbReference type="Proteomes" id="UP000317650">
    <property type="component" value="Chromosome 7"/>
</dbReference>
<reference evidence="4 5" key="1">
    <citation type="journal article" date="2019" name="Nat. Plants">
        <title>Genome sequencing of Musa balbisiana reveals subgenome evolution and function divergence in polyploid bananas.</title>
        <authorList>
            <person name="Yao X."/>
        </authorList>
    </citation>
    <scope>NUCLEOTIDE SEQUENCE [LARGE SCALE GENOMIC DNA]</scope>
    <source>
        <strain evidence="5">cv. DH-PKW</strain>
        <tissue evidence="4">Leaves</tissue>
    </source>
</reference>
<organism evidence="4 5">
    <name type="scientific">Musa balbisiana</name>
    <name type="common">Banana</name>
    <dbReference type="NCBI Taxonomy" id="52838"/>
    <lineage>
        <taxon>Eukaryota</taxon>
        <taxon>Viridiplantae</taxon>
        <taxon>Streptophyta</taxon>
        <taxon>Embryophyta</taxon>
        <taxon>Tracheophyta</taxon>
        <taxon>Spermatophyta</taxon>
        <taxon>Magnoliopsida</taxon>
        <taxon>Liliopsida</taxon>
        <taxon>Zingiberales</taxon>
        <taxon>Musaceae</taxon>
        <taxon>Musa</taxon>
    </lineage>
</organism>
<evidence type="ECO:0000259" key="3">
    <source>
        <dbReference type="Pfam" id="PF08498"/>
    </source>
</evidence>